<dbReference type="PANTHER" id="PTHR46847">
    <property type="entry name" value="D-ALLOSE-BINDING PERIPLASMIC PROTEIN-RELATED"/>
    <property type="match status" value="1"/>
</dbReference>
<evidence type="ECO:0000259" key="5">
    <source>
        <dbReference type="Pfam" id="PF13407"/>
    </source>
</evidence>
<evidence type="ECO:0000256" key="1">
    <source>
        <dbReference type="ARBA" id="ARBA00004196"/>
    </source>
</evidence>
<protein>
    <submittedName>
        <fullName evidence="6">Putative ABC transporter, periplasmic solute-binding protein</fullName>
    </submittedName>
</protein>
<dbReference type="PANTHER" id="PTHR46847:SF1">
    <property type="entry name" value="D-ALLOSE-BINDING PERIPLASMIC PROTEIN-RELATED"/>
    <property type="match status" value="1"/>
</dbReference>
<reference evidence="6 7" key="1">
    <citation type="journal article" date="2015" name="PeerJ">
        <title>First genomic representation of candidate bacterial phylum KSB3 points to enhanced environmental sensing as a trigger of wastewater bulking.</title>
        <authorList>
            <person name="Sekiguchi Y."/>
            <person name="Ohashi A."/>
            <person name="Parks D.H."/>
            <person name="Yamauchi T."/>
            <person name="Tyson G.W."/>
            <person name="Hugenholtz P."/>
        </authorList>
    </citation>
    <scope>NUCLEOTIDE SEQUENCE [LARGE SCALE GENOMIC DNA]</scope>
</reference>
<dbReference type="GO" id="GO:0030246">
    <property type="term" value="F:carbohydrate binding"/>
    <property type="evidence" value="ECO:0007669"/>
    <property type="project" value="UniProtKB-ARBA"/>
</dbReference>
<feature type="chain" id="PRO_5001755660" evidence="4">
    <location>
        <begin position="26"/>
        <end position="343"/>
    </location>
</feature>
<dbReference type="GO" id="GO:0030313">
    <property type="term" value="C:cell envelope"/>
    <property type="evidence" value="ECO:0007669"/>
    <property type="project" value="UniProtKB-SubCell"/>
</dbReference>
<organism evidence="6 7">
    <name type="scientific">Vecturithrix granuli</name>
    <dbReference type="NCBI Taxonomy" id="1499967"/>
    <lineage>
        <taxon>Bacteria</taxon>
        <taxon>Candidatus Moduliflexota</taxon>
        <taxon>Candidatus Vecturitrichia</taxon>
        <taxon>Candidatus Vecturitrichales</taxon>
        <taxon>Candidatus Vecturitrichaceae</taxon>
        <taxon>Candidatus Vecturithrix</taxon>
    </lineage>
</organism>
<dbReference type="STRING" id="1499967.U27_00541"/>
<accession>A0A081C7T9</accession>
<gene>
    <name evidence="6" type="ORF">U27_00541</name>
</gene>
<dbReference type="Proteomes" id="UP000030661">
    <property type="component" value="Unassembled WGS sequence"/>
</dbReference>
<sequence length="343" mass="36959">MKPVKNMLVLLFVFVTFCVSQVVFAQNLPAGPEFASEATMDDEGAAKPIAKSEKPIRIAVLGLENNPFWIPVKQGALDANEELKEFNGSVDWIVPGDQHTTEVFASAIESAIVQQYDAIATVAGDSGLVPYINKAVEAGIPVATFNVETAEPNKRLFFVGADLYKQGLAAGKIVADALNKQGKVAIITGFFAVEGHELRRKGFIEALKQEAPDIQIVGEVESNDKSDVAYTQTRDFMTANPDLAAIFVAAGGQFGAGNAVKDAGKTGQIKVVCYDFVDEVMRLIKEGVITGTISQNPYAQGHDPAIRLFNYLVSGTVPPAAKLLTKSELVTKDNLDQYWTESQ</sequence>
<keyword evidence="7" id="KW-1185">Reference proteome</keyword>
<name>A0A081C7T9_VECG1</name>
<dbReference type="InterPro" id="IPR028082">
    <property type="entry name" value="Peripla_BP_I"/>
</dbReference>
<dbReference type="InterPro" id="IPR025997">
    <property type="entry name" value="SBP_2_dom"/>
</dbReference>
<proteinExistence type="inferred from homology"/>
<dbReference type="AlphaFoldDB" id="A0A081C7T9"/>
<comment type="similarity">
    <text evidence="2">Belongs to the bacterial solute-binding protein 2 family.</text>
</comment>
<dbReference type="eggNOG" id="COG1879">
    <property type="taxonomic scope" value="Bacteria"/>
</dbReference>
<dbReference type="CDD" id="cd01536">
    <property type="entry name" value="PBP1_ABC_sugar_binding-like"/>
    <property type="match status" value="1"/>
</dbReference>
<keyword evidence="3 4" id="KW-0732">Signal</keyword>
<feature type="signal peptide" evidence="4">
    <location>
        <begin position="1"/>
        <end position="25"/>
    </location>
</feature>
<feature type="domain" description="Periplasmic binding protein" evidence="5">
    <location>
        <begin position="64"/>
        <end position="303"/>
    </location>
</feature>
<dbReference type="HOGENOM" id="CLU_857651_0_0_0"/>
<dbReference type="EMBL" id="DF820474">
    <property type="protein sequence ID" value="GAK60644.1"/>
    <property type="molecule type" value="Genomic_DNA"/>
</dbReference>
<comment type="subcellular location">
    <subcellularLocation>
        <location evidence="1">Cell envelope</location>
    </subcellularLocation>
</comment>
<dbReference type="SUPFAM" id="SSF53822">
    <property type="entry name" value="Periplasmic binding protein-like I"/>
    <property type="match status" value="1"/>
</dbReference>
<evidence type="ECO:0000313" key="6">
    <source>
        <dbReference type="EMBL" id="GAK60644.1"/>
    </source>
</evidence>
<evidence type="ECO:0000313" key="7">
    <source>
        <dbReference type="Proteomes" id="UP000030661"/>
    </source>
</evidence>
<evidence type="ECO:0000256" key="3">
    <source>
        <dbReference type="ARBA" id="ARBA00022729"/>
    </source>
</evidence>
<dbReference type="Pfam" id="PF13407">
    <property type="entry name" value="Peripla_BP_4"/>
    <property type="match status" value="1"/>
</dbReference>
<evidence type="ECO:0000256" key="2">
    <source>
        <dbReference type="ARBA" id="ARBA00007639"/>
    </source>
</evidence>
<dbReference type="Gene3D" id="3.40.50.2300">
    <property type="match status" value="2"/>
</dbReference>
<evidence type="ECO:0000256" key="4">
    <source>
        <dbReference type="SAM" id="SignalP"/>
    </source>
</evidence>